<keyword evidence="2" id="KW-1185">Reference proteome</keyword>
<organism evidence="1 2">
    <name type="scientific">Taxus chinensis</name>
    <name type="common">Chinese yew</name>
    <name type="synonym">Taxus wallichiana var. chinensis</name>
    <dbReference type="NCBI Taxonomy" id="29808"/>
    <lineage>
        <taxon>Eukaryota</taxon>
        <taxon>Viridiplantae</taxon>
        <taxon>Streptophyta</taxon>
        <taxon>Embryophyta</taxon>
        <taxon>Tracheophyta</taxon>
        <taxon>Spermatophyta</taxon>
        <taxon>Pinopsida</taxon>
        <taxon>Pinidae</taxon>
        <taxon>Conifers II</taxon>
        <taxon>Cupressales</taxon>
        <taxon>Taxaceae</taxon>
        <taxon>Taxus</taxon>
    </lineage>
</organism>
<protein>
    <submittedName>
        <fullName evidence="1">Uncharacterized protein</fullName>
    </submittedName>
</protein>
<evidence type="ECO:0000313" key="2">
    <source>
        <dbReference type="Proteomes" id="UP000824469"/>
    </source>
</evidence>
<evidence type="ECO:0000313" key="1">
    <source>
        <dbReference type="EMBL" id="KAH9306626.1"/>
    </source>
</evidence>
<name>A0AA38FMI7_TAXCH</name>
<sequence>YSRDFRKAGVNCKRSLLGLDDRFCFVKVIGFVLKVVGRFHARYPETKHLYYRPSNSPDSQNCEHKYDKVVLRFNSFRGHADAVEMVQVA</sequence>
<proteinExistence type="predicted"/>
<dbReference type="AlphaFoldDB" id="A0AA38FMI7"/>
<gene>
    <name evidence="1" type="ORF">KI387_011030</name>
</gene>
<comment type="caution">
    <text evidence="1">The sequence shown here is derived from an EMBL/GenBank/DDBJ whole genome shotgun (WGS) entry which is preliminary data.</text>
</comment>
<feature type="non-terminal residue" evidence="1">
    <location>
        <position position="1"/>
    </location>
</feature>
<dbReference type="OMA" id="VVEMIQV"/>
<reference evidence="1 2" key="1">
    <citation type="journal article" date="2021" name="Nat. Plants">
        <title>The Taxus genome provides insights into paclitaxel biosynthesis.</title>
        <authorList>
            <person name="Xiong X."/>
            <person name="Gou J."/>
            <person name="Liao Q."/>
            <person name="Li Y."/>
            <person name="Zhou Q."/>
            <person name="Bi G."/>
            <person name="Li C."/>
            <person name="Du R."/>
            <person name="Wang X."/>
            <person name="Sun T."/>
            <person name="Guo L."/>
            <person name="Liang H."/>
            <person name="Lu P."/>
            <person name="Wu Y."/>
            <person name="Zhang Z."/>
            <person name="Ro D.K."/>
            <person name="Shang Y."/>
            <person name="Huang S."/>
            <person name="Yan J."/>
        </authorList>
    </citation>
    <scope>NUCLEOTIDE SEQUENCE [LARGE SCALE GENOMIC DNA]</scope>
    <source>
        <strain evidence="1">Ta-2019</strain>
    </source>
</reference>
<dbReference type="EMBL" id="JAHRHJ020000008">
    <property type="protein sequence ID" value="KAH9306626.1"/>
    <property type="molecule type" value="Genomic_DNA"/>
</dbReference>
<accession>A0AA38FMI7</accession>
<feature type="non-terminal residue" evidence="1">
    <location>
        <position position="89"/>
    </location>
</feature>
<dbReference type="Proteomes" id="UP000824469">
    <property type="component" value="Unassembled WGS sequence"/>
</dbReference>